<dbReference type="AlphaFoldDB" id="A0A031K334"/>
<dbReference type="OrthoDB" id="7392123at2"/>
<dbReference type="eggNOG" id="ENOG5031BVB">
    <property type="taxonomic scope" value="Bacteria"/>
</dbReference>
<proteinExistence type="predicted"/>
<evidence type="ECO:0000313" key="4">
    <source>
        <dbReference type="Proteomes" id="UP000024329"/>
    </source>
</evidence>
<feature type="signal peptide" evidence="1">
    <location>
        <begin position="1"/>
        <end position="23"/>
    </location>
</feature>
<dbReference type="Proteomes" id="UP000094626">
    <property type="component" value="Chromosome"/>
</dbReference>
<reference evidence="5" key="3">
    <citation type="journal article" date="2017" name="J. Biotechnol.">
        <title>Complete genome sequence of Novosphingobium resinovorum SA1, a versatile xenobiotic-degrading bacterium capable of utilizing sulfanilic acid.</title>
        <authorList>
            <person name="Hegedus B."/>
            <person name="Kos P.B."/>
            <person name="Balint B."/>
            <person name="Maroti G."/>
            <person name="Gan H.M."/>
            <person name="Perei K."/>
            <person name="Rakhely G."/>
        </authorList>
    </citation>
    <scope>NUCLEOTIDE SEQUENCE [LARGE SCALE GENOMIC DNA]</scope>
    <source>
        <strain evidence="5">SA1</strain>
    </source>
</reference>
<evidence type="ECO:0000313" key="5">
    <source>
        <dbReference type="Proteomes" id="UP000094626"/>
    </source>
</evidence>
<dbReference type="Proteomes" id="UP000024329">
    <property type="component" value="Unassembled WGS sequence"/>
</dbReference>
<evidence type="ECO:0000313" key="2">
    <source>
        <dbReference type="EMBL" id="AOR76092.1"/>
    </source>
</evidence>
<evidence type="ECO:0000313" key="3">
    <source>
        <dbReference type="EMBL" id="EZP83418.1"/>
    </source>
</evidence>
<dbReference type="PATRIC" id="fig|158500.4.peg.1566"/>
<dbReference type="RefSeq" id="WP_008829444.1">
    <property type="nucleotide sequence ID" value="NZ_CP017075.1"/>
</dbReference>
<protein>
    <submittedName>
        <fullName evidence="3">Uncharacterized protein</fullName>
    </submittedName>
</protein>
<sequence length="118" mass="13332">MKQTIIIRAAAVALAIVPATAMAVVPAMYEERVARVEENRIIQTPIGGIEGKHWFNYRANVNESQKELATDLRKASDIEDQRDAWEEYGSELRHERGTYAKAMAKRGYRIPSVMIEGL</sequence>
<dbReference type="KEGG" id="nre:BES08_04485"/>
<keyword evidence="5" id="KW-1185">Reference proteome</keyword>
<name>A0A031K334_9SPHN</name>
<reference evidence="3 4" key="1">
    <citation type="submission" date="2014-03" db="EMBL/GenBank/DDBJ databases">
        <title>Whole genome sequence of Novosphingobium resinovorum KF1.</title>
        <authorList>
            <person name="Gan H.M."/>
            <person name="Gan H.Y."/>
            <person name="Chew T.H."/>
            <person name="Savka M.A."/>
        </authorList>
    </citation>
    <scope>NUCLEOTIDE SEQUENCE [LARGE SCALE GENOMIC DNA]</scope>
    <source>
        <strain evidence="3 4">KF1</strain>
    </source>
</reference>
<keyword evidence="1" id="KW-0732">Signal</keyword>
<evidence type="ECO:0000256" key="1">
    <source>
        <dbReference type="SAM" id="SignalP"/>
    </source>
</evidence>
<gene>
    <name evidence="2" type="ORF">BES08_04485</name>
    <name evidence="3" type="ORF">BV97_01529</name>
</gene>
<feature type="chain" id="PRO_5014496944" evidence="1">
    <location>
        <begin position="24"/>
        <end position="118"/>
    </location>
</feature>
<reference evidence="2" key="2">
    <citation type="submission" date="2016-08" db="EMBL/GenBank/DDBJ databases">
        <authorList>
            <person name="Seilhamer J.J."/>
        </authorList>
    </citation>
    <scope>NUCLEOTIDE SEQUENCE [LARGE SCALE GENOMIC DNA]</scope>
    <source>
        <strain evidence="2">SA1</strain>
    </source>
</reference>
<dbReference type="EMBL" id="CP017075">
    <property type="protein sequence ID" value="AOR76092.1"/>
    <property type="molecule type" value="Genomic_DNA"/>
</dbReference>
<organism evidence="3 4">
    <name type="scientific">Novosphingobium resinovorum</name>
    <dbReference type="NCBI Taxonomy" id="158500"/>
    <lineage>
        <taxon>Bacteria</taxon>
        <taxon>Pseudomonadati</taxon>
        <taxon>Pseudomonadota</taxon>
        <taxon>Alphaproteobacteria</taxon>
        <taxon>Sphingomonadales</taxon>
        <taxon>Sphingomonadaceae</taxon>
        <taxon>Novosphingobium</taxon>
    </lineage>
</organism>
<accession>A0A031K334</accession>
<dbReference type="EMBL" id="JFYZ01000003">
    <property type="protein sequence ID" value="EZP83418.1"/>
    <property type="molecule type" value="Genomic_DNA"/>
</dbReference>